<dbReference type="PRINTS" id="PR01573">
    <property type="entry name" value="SUPERTUBBY"/>
</dbReference>
<dbReference type="PANTHER" id="PTHR16517">
    <property type="entry name" value="TUBBY-RELATED"/>
    <property type="match status" value="1"/>
</dbReference>
<evidence type="ECO:0000256" key="5">
    <source>
        <dbReference type="ARBA" id="ARBA00022525"/>
    </source>
</evidence>
<dbReference type="PROSITE" id="PS51421">
    <property type="entry name" value="RAS"/>
    <property type="match status" value="1"/>
</dbReference>
<evidence type="ECO:0000256" key="1">
    <source>
        <dbReference type="ARBA" id="ARBA00004496"/>
    </source>
</evidence>
<dbReference type="InterPro" id="IPR005225">
    <property type="entry name" value="Small_GTP-bd"/>
</dbReference>
<reference evidence="10 11" key="1">
    <citation type="submission" date="2018-03" db="EMBL/GenBank/DDBJ databases">
        <title>Draft genome sequence of Rohu Carp (Labeo rohita).</title>
        <authorList>
            <person name="Das P."/>
            <person name="Kushwaha B."/>
            <person name="Joshi C.G."/>
            <person name="Kumar D."/>
            <person name="Nagpure N.S."/>
            <person name="Sahoo L."/>
            <person name="Das S.P."/>
            <person name="Bit A."/>
            <person name="Patnaik S."/>
            <person name="Meher P.K."/>
            <person name="Jayasankar P."/>
            <person name="Koringa P.G."/>
            <person name="Patel N.V."/>
            <person name="Hinsu A.T."/>
            <person name="Kumar R."/>
            <person name="Pandey M."/>
            <person name="Agarwal S."/>
            <person name="Srivastava S."/>
            <person name="Singh M."/>
            <person name="Iquebal M.A."/>
            <person name="Jaiswal S."/>
            <person name="Angadi U.B."/>
            <person name="Kumar N."/>
            <person name="Raza M."/>
            <person name="Shah T.M."/>
            <person name="Rai A."/>
            <person name="Jena J.K."/>
        </authorList>
    </citation>
    <scope>NUCLEOTIDE SEQUENCE [LARGE SCALE GENOMIC DNA]</scope>
    <source>
        <strain evidence="10">DASCIFA01</strain>
        <tissue evidence="10">Testis</tissue>
    </source>
</reference>
<dbReference type="NCBIfam" id="TIGR00231">
    <property type="entry name" value="small_GTP"/>
    <property type="match status" value="1"/>
</dbReference>
<comment type="caution">
    <text evidence="10">The sequence shown here is derived from an EMBL/GenBank/DDBJ whole genome shotgun (WGS) entry which is preliminary data.</text>
</comment>
<evidence type="ECO:0000259" key="8">
    <source>
        <dbReference type="Pfam" id="PF01167"/>
    </source>
</evidence>
<dbReference type="PROSITE" id="PS51419">
    <property type="entry name" value="RAB"/>
    <property type="match status" value="1"/>
</dbReference>
<comment type="subcellular location">
    <subcellularLocation>
        <location evidence="1">Cytoplasm</location>
    </subcellularLocation>
    <subcellularLocation>
        <location evidence="2">Secreted</location>
    </subcellularLocation>
</comment>
<dbReference type="GO" id="GO:0005525">
    <property type="term" value="F:GTP binding"/>
    <property type="evidence" value="ECO:0007669"/>
    <property type="project" value="InterPro"/>
</dbReference>
<evidence type="ECO:0000256" key="7">
    <source>
        <dbReference type="SAM" id="MobiDB-lite"/>
    </source>
</evidence>
<feature type="compositionally biased region" description="Low complexity" evidence="7">
    <location>
        <begin position="444"/>
        <end position="474"/>
    </location>
</feature>
<evidence type="ECO:0000313" key="11">
    <source>
        <dbReference type="Proteomes" id="UP000290572"/>
    </source>
</evidence>
<keyword evidence="12" id="KW-1267">Proteomics identification</keyword>
<dbReference type="GO" id="GO:0003924">
    <property type="term" value="F:GTPase activity"/>
    <property type="evidence" value="ECO:0007669"/>
    <property type="project" value="InterPro"/>
</dbReference>
<evidence type="ECO:0000256" key="2">
    <source>
        <dbReference type="ARBA" id="ARBA00004613"/>
    </source>
</evidence>
<dbReference type="InterPro" id="IPR027417">
    <property type="entry name" value="P-loop_NTPase"/>
</dbReference>
<dbReference type="Gene3D" id="3.20.90.10">
    <property type="entry name" value="Tubby Protein, Chain A"/>
    <property type="match status" value="2"/>
</dbReference>
<protein>
    <submittedName>
        <fullName evidence="10">Tubby-like protein</fullName>
    </submittedName>
</protein>
<dbReference type="GO" id="GO:0005576">
    <property type="term" value="C:extracellular region"/>
    <property type="evidence" value="ECO:0007669"/>
    <property type="project" value="UniProtKB-SubCell"/>
</dbReference>
<proteinExistence type="evidence at protein level"/>
<dbReference type="Gene3D" id="3.40.50.300">
    <property type="entry name" value="P-loop containing nucleotide triphosphate hydrolases"/>
    <property type="match status" value="2"/>
</dbReference>
<dbReference type="SMART" id="SM00175">
    <property type="entry name" value="RAB"/>
    <property type="match status" value="1"/>
</dbReference>
<dbReference type="GO" id="GO:0005929">
    <property type="term" value="C:cilium"/>
    <property type="evidence" value="ECO:0007669"/>
    <property type="project" value="TreeGrafter"/>
</dbReference>
<dbReference type="GO" id="GO:0061512">
    <property type="term" value="P:protein localization to cilium"/>
    <property type="evidence" value="ECO:0007669"/>
    <property type="project" value="TreeGrafter"/>
</dbReference>
<evidence type="ECO:0000256" key="6">
    <source>
        <dbReference type="ARBA" id="ARBA00022741"/>
    </source>
</evidence>
<dbReference type="InterPro" id="IPR025659">
    <property type="entry name" value="Tubby-like_C"/>
</dbReference>
<dbReference type="GO" id="GO:0005737">
    <property type="term" value="C:cytoplasm"/>
    <property type="evidence" value="ECO:0007669"/>
    <property type="project" value="UniProtKB-SubCell"/>
</dbReference>
<gene>
    <name evidence="10" type="ORF">ROHU_036810</name>
</gene>
<name>A0A498MYE8_LABRO</name>
<feature type="domain" description="Tubby C-terminal" evidence="8">
    <location>
        <begin position="532"/>
        <end position="660"/>
    </location>
</feature>
<dbReference type="AlphaFoldDB" id="A0A498MYE8"/>
<dbReference type="Pfam" id="PF16322">
    <property type="entry name" value="Tub_N"/>
    <property type="match status" value="1"/>
</dbReference>
<dbReference type="SUPFAM" id="SSF52540">
    <property type="entry name" value="P-loop containing nucleoside triphosphate hydrolases"/>
    <property type="match status" value="1"/>
</dbReference>
<feature type="domain" description="Tubby N-terminal" evidence="9">
    <location>
        <begin position="267"/>
        <end position="475"/>
    </location>
</feature>
<dbReference type="InterPro" id="IPR001806">
    <property type="entry name" value="Small_GTPase"/>
</dbReference>
<dbReference type="InterPro" id="IPR005398">
    <property type="entry name" value="Tubby_N"/>
</dbReference>
<keyword evidence="6" id="KW-0547">Nucleotide-binding</keyword>
<keyword evidence="5" id="KW-0964">Secreted</keyword>
<dbReference type="PANTHER" id="PTHR16517:SF20">
    <property type="entry name" value="TUBBY PROTEIN HOMOLOG"/>
    <property type="match status" value="1"/>
</dbReference>
<dbReference type="Proteomes" id="UP000290572">
    <property type="component" value="Unassembled WGS sequence"/>
</dbReference>
<evidence type="ECO:0000313" key="10">
    <source>
        <dbReference type="EMBL" id="RXN21675.1"/>
    </source>
</evidence>
<dbReference type="Pfam" id="PF00071">
    <property type="entry name" value="Ras"/>
    <property type="match status" value="2"/>
</dbReference>
<evidence type="ECO:0000256" key="4">
    <source>
        <dbReference type="ARBA" id="ARBA00022490"/>
    </source>
</evidence>
<dbReference type="SUPFAM" id="SSF54518">
    <property type="entry name" value="Tubby C-terminal domain-like"/>
    <property type="match status" value="1"/>
</dbReference>
<keyword evidence="11" id="KW-1185">Reference proteome</keyword>
<evidence type="ECO:0000259" key="9">
    <source>
        <dbReference type="Pfam" id="PF16322"/>
    </source>
</evidence>
<evidence type="ECO:0000256" key="3">
    <source>
        <dbReference type="ARBA" id="ARBA00007129"/>
    </source>
</evidence>
<keyword evidence="4" id="KW-0963">Cytoplasm</keyword>
<evidence type="ECO:0007829" key="12">
    <source>
        <dbReference type="PeptideAtlas" id="A0A498MYE8"/>
    </source>
</evidence>
<organism evidence="10 11">
    <name type="scientific">Labeo rohita</name>
    <name type="common">Indian major carp</name>
    <name type="synonym">Cyprinus rohita</name>
    <dbReference type="NCBI Taxonomy" id="84645"/>
    <lineage>
        <taxon>Eukaryota</taxon>
        <taxon>Metazoa</taxon>
        <taxon>Chordata</taxon>
        <taxon>Craniata</taxon>
        <taxon>Vertebrata</taxon>
        <taxon>Euteleostomi</taxon>
        <taxon>Actinopterygii</taxon>
        <taxon>Neopterygii</taxon>
        <taxon>Teleostei</taxon>
        <taxon>Ostariophysi</taxon>
        <taxon>Cypriniformes</taxon>
        <taxon>Cyprinidae</taxon>
        <taxon>Labeoninae</taxon>
        <taxon>Labeonini</taxon>
        <taxon>Labeo</taxon>
    </lineage>
</organism>
<comment type="similarity">
    <text evidence="3">Belongs to the TUB family.</text>
</comment>
<feature type="region of interest" description="Disordered" evidence="7">
    <location>
        <begin position="336"/>
        <end position="485"/>
    </location>
</feature>
<accession>A0A498MYE8</accession>
<dbReference type="PRINTS" id="PR01574">
    <property type="entry name" value="TUBBYPROTEIN"/>
</dbReference>
<feature type="compositionally biased region" description="Low complexity" evidence="7">
    <location>
        <begin position="396"/>
        <end position="410"/>
    </location>
</feature>
<dbReference type="SMART" id="SM00173">
    <property type="entry name" value="RAS"/>
    <property type="match status" value="1"/>
</dbReference>
<feature type="compositionally biased region" description="Acidic residues" evidence="7">
    <location>
        <begin position="434"/>
        <end position="443"/>
    </location>
</feature>
<dbReference type="EMBL" id="QBIY01012612">
    <property type="protein sequence ID" value="RXN21675.1"/>
    <property type="molecule type" value="Genomic_DNA"/>
</dbReference>
<feature type="region of interest" description="Disordered" evidence="7">
    <location>
        <begin position="274"/>
        <end position="307"/>
    </location>
</feature>
<dbReference type="PROSITE" id="PS01200">
    <property type="entry name" value="TUB_1"/>
    <property type="match status" value="1"/>
</dbReference>
<dbReference type="STRING" id="84645.A0A498MYE8"/>
<sequence>MAGWKDGSVQEKYRLVVVGGGGVGKSALTIQFIQQEYSKENHGRPFLLGVFLEVNARDPPGLLKPGVRSTGAGQLSASETGSVQTAELSSLAAQLLHRKQGAGELLNRLLNMIDMLDWYTGERYKHGLMRSYFVTDYDPTIEDSYTKQCVIDERPARLDILDTAGQEEFGAMREQYMRTGEGFLLVFSVTDRGSFEEIYKFQRQILRVKDRDEFPMILVGNKADLEQQRQMAMDGLGNNKSMSYSRWSYDSTLDDEGTNLRQQKLDRQRALLEQKQKKKRQEPLMVQSNLDGRSRVRRTRQSEEQAPLVESYLSGNSSTIYHVQEAEQEEVKAVAEVQAPRSAKKSKPPTSTPQTGSAKKEKKGKHKGIDGPAAFQDEGQELGNQIQILTVGHSPAQESEAEGQGEAVGSTQSQGKQDLRVTMLKKGISSSMNFDEEDDEDDLVSSSSSQLNSNTRPGSATSKKSSKEATSASTPLANEPSIDVDDLEEFTLRPAPQGVTVKCRITRDKKGMDRGMYPTYYLHLEREDGKKETNVLGFKGPRKMSVIIPGMNMDHERVSIRPRNDHESLLARWQNKSTESVIELHNKTPVWNDDTQSYVLNFHGRVTQASVKNFQIIHDNDPDYIVMQFGRVAEDVFTMDYNYPMCALQAFAIALSSFDSKLALLDYQDLTVA</sequence>
<dbReference type="InterPro" id="IPR018066">
    <property type="entry name" value="Tubby_C_CS"/>
</dbReference>
<dbReference type="Pfam" id="PF01167">
    <property type="entry name" value="Tub"/>
    <property type="match status" value="1"/>
</dbReference>
<dbReference type="SMART" id="SM00174">
    <property type="entry name" value="RHO"/>
    <property type="match status" value="1"/>
</dbReference>
<dbReference type="InterPro" id="IPR000007">
    <property type="entry name" value="Tubby_C"/>
</dbReference>